<gene>
    <name evidence="3" type="ORF">A3C82_02160</name>
</gene>
<evidence type="ECO:0000313" key="3">
    <source>
        <dbReference type="EMBL" id="OHA66655.1"/>
    </source>
</evidence>
<sequence>MESKDPAGHIKISVSDPEKGKRFYARLFDFLGYAKIADWGNGVAYKSSLGFGIWIAKAEQGGPKHVHDAPGLHHFCLKAVSKTQVDQLYEILVKEGVDIFSAPRYYPEYTPQYYAVFFVDSDGTELELAYY</sequence>
<proteinExistence type="predicted"/>
<dbReference type="STRING" id="1802451.A3C82_02160"/>
<keyword evidence="1" id="KW-0479">Metal-binding</keyword>
<accession>A0A1G2R198</accession>
<comment type="caution">
    <text evidence="3">The sequence shown here is derived from an EMBL/GenBank/DDBJ whole genome shotgun (WGS) entry which is preliminary data.</text>
</comment>
<dbReference type="PANTHER" id="PTHR36113:SF6">
    <property type="entry name" value="FOSFOMYCIN RESISTANCE PROTEIN FOSX"/>
    <property type="match status" value="1"/>
</dbReference>
<protein>
    <recommendedName>
        <fullName evidence="2">VOC domain-containing protein</fullName>
    </recommendedName>
</protein>
<name>A0A1G2R198_9BACT</name>
<evidence type="ECO:0000313" key="4">
    <source>
        <dbReference type="Proteomes" id="UP000176901"/>
    </source>
</evidence>
<dbReference type="InterPro" id="IPR029068">
    <property type="entry name" value="Glyas_Bleomycin-R_OHBP_Dase"/>
</dbReference>
<dbReference type="EMBL" id="MHTW01000028">
    <property type="protein sequence ID" value="OHA66655.1"/>
    <property type="molecule type" value="Genomic_DNA"/>
</dbReference>
<dbReference type="Gene3D" id="3.10.180.10">
    <property type="entry name" value="2,3-Dihydroxybiphenyl 1,2-Dioxygenase, domain 1"/>
    <property type="match status" value="1"/>
</dbReference>
<feature type="domain" description="VOC" evidence="2">
    <location>
        <begin position="6"/>
        <end position="131"/>
    </location>
</feature>
<dbReference type="SUPFAM" id="SSF54593">
    <property type="entry name" value="Glyoxalase/Bleomycin resistance protein/Dihydroxybiphenyl dioxygenase"/>
    <property type="match status" value="1"/>
</dbReference>
<evidence type="ECO:0000259" key="2">
    <source>
        <dbReference type="PROSITE" id="PS51819"/>
    </source>
</evidence>
<dbReference type="PANTHER" id="PTHR36113">
    <property type="entry name" value="LYASE, PUTATIVE-RELATED-RELATED"/>
    <property type="match status" value="1"/>
</dbReference>
<dbReference type="InterPro" id="IPR004360">
    <property type="entry name" value="Glyas_Fos-R_dOase_dom"/>
</dbReference>
<dbReference type="InterPro" id="IPR037523">
    <property type="entry name" value="VOC_core"/>
</dbReference>
<dbReference type="Proteomes" id="UP000176901">
    <property type="component" value="Unassembled WGS sequence"/>
</dbReference>
<reference evidence="3 4" key="1">
    <citation type="journal article" date="2016" name="Nat. Commun.">
        <title>Thousands of microbial genomes shed light on interconnected biogeochemical processes in an aquifer system.</title>
        <authorList>
            <person name="Anantharaman K."/>
            <person name="Brown C.T."/>
            <person name="Hug L.A."/>
            <person name="Sharon I."/>
            <person name="Castelle C.J."/>
            <person name="Probst A.J."/>
            <person name="Thomas B.C."/>
            <person name="Singh A."/>
            <person name="Wilkins M.J."/>
            <person name="Karaoz U."/>
            <person name="Brodie E.L."/>
            <person name="Williams K.H."/>
            <person name="Hubbard S.S."/>
            <person name="Banfield J.F."/>
        </authorList>
    </citation>
    <scope>NUCLEOTIDE SEQUENCE [LARGE SCALE GENOMIC DNA]</scope>
</reference>
<dbReference type="GO" id="GO:0046872">
    <property type="term" value="F:metal ion binding"/>
    <property type="evidence" value="ECO:0007669"/>
    <property type="project" value="UniProtKB-KW"/>
</dbReference>
<dbReference type="AlphaFoldDB" id="A0A1G2R198"/>
<dbReference type="Pfam" id="PF00903">
    <property type="entry name" value="Glyoxalase"/>
    <property type="match status" value="1"/>
</dbReference>
<dbReference type="PROSITE" id="PS51819">
    <property type="entry name" value="VOC"/>
    <property type="match status" value="1"/>
</dbReference>
<evidence type="ECO:0000256" key="1">
    <source>
        <dbReference type="ARBA" id="ARBA00022723"/>
    </source>
</evidence>
<organism evidence="3 4">
    <name type="scientific">Candidatus Wildermuthbacteria bacterium RIFCSPHIGHO2_02_FULL_47_12</name>
    <dbReference type="NCBI Taxonomy" id="1802451"/>
    <lineage>
        <taxon>Bacteria</taxon>
        <taxon>Candidatus Wildermuthiibacteriota</taxon>
    </lineage>
</organism>
<dbReference type="InterPro" id="IPR051332">
    <property type="entry name" value="Fosfomycin_Res_Enzymes"/>
</dbReference>